<feature type="domain" description="C2" evidence="3">
    <location>
        <begin position="244"/>
        <end position="381"/>
    </location>
</feature>
<dbReference type="CDD" id="cd00030">
    <property type="entry name" value="C2"/>
    <property type="match status" value="1"/>
</dbReference>
<proteinExistence type="predicted"/>
<accession>A0ABQ6N707</accession>
<feature type="region of interest" description="Disordered" evidence="2">
    <location>
        <begin position="97"/>
        <end position="117"/>
    </location>
</feature>
<dbReference type="EMBL" id="BRYB01001067">
    <property type="protein sequence ID" value="GMI42440.1"/>
    <property type="molecule type" value="Genomic_DNA"/>
</dbReference>
<sequence length="826" mass="92152">MPQLPLKTRLSVYWPDEDEWYSGAISEYDSSGRALVLYDDGDDEWISSEDLADPSLVKVVSEQDEEAVKKSADDALNLLAGGEDYAYGDEEYLQYDDGGDEPSQVEEQDEHQLDDSHQLAASGSAARITSQLEKVLAEINIETMQQDQDDQEEWLQDFLGERDRLLEEAVQAEQQYGVLGSPKARGSPARGSPPRSKYSPTRTSPGQTEGLLFDDAPPAPLAIGDAAATVRKFASAVNDAGVQSRARTPHSTGFLQAHDSGCALLQGAVLSARSLPGDPVAICNPFVKVSFAEGGGGNVMFRCKTQVHVTDVVQDSRDPVWEKSKFSLELLPPGDTWEEIRGDVIFGVYDMGVDGGQVFIGQASVNIKSLMAGDDEGDLPVPKAEDRWLKILSRAGKQVGMGVELHVNLKLYLPAIAVATKAQAKSLAAKKKAAVPTFKRDPSKTKLDKNRSQYAQTQQKYQYTAANARVRLFRDRAVRLENERLQKRIDVLQPPGKTGKGATQHRPFDMKLQKTLRKQKEMRAVAKKTTFMNDENSNATNVVVDGGSGGQEQEEHARKYYEHVQLAKRCEKEAKDLAAIRILKDKLVVQVNRVELQRRTESRAIISLAKFVQANPQKQVLSKGGERDKPSTAIAGMEVSPEVQDLKKANQKLLDRRGKALKTIEEQKAQKEEYEKELKEVEGKLDVVRTRYNDPEADKALASAHRELSRLRTDVETLKYEQHLGFTFEKNAECEVIRMQEELEVLKGKESRKKEKARKVAFDRDAAREEYMGWVKRDAAREMATAQKVLGNAVKILEKMDSLQRRAVEDERLFEQARRGHEQAAA</sequence>
<keyword evidence="1" id="KW-0175">Coiled coil</keyword>
<evidence type="ECO:0000256" key="1">
    <source>
        <dbReference type="SAM" id="Coils"/>
    </source>
</evidence>
<dbReference type="SUPFAM" id="SSF63748">
    <property type="entry name" value="Tudor/PWWP/MBT"/>
    <property type="match status" value="1"/>
</dbReference>
<name>A0ABQ6N707_9STRA</name>
<dbReference type="InterPro" id="IPR035892">
    <property type="entry name" value="C2_domain_sf"/>
</dbReference>
<organism evidence="4 5">
    <name type="scientific">Tetraparma gracilis</name>
    <dbReference type="NCBI Taxonomy" id="2962635"/>
    <lineage>
        <taxon>Eukaryota</taxon>
        <taxon>Sar</taxon>
        <taxon>Stramenopiles</taxon>
        <taxon>Ochrophyta</taxon>
        <taxon>Bolidophyceae</taxon>
        <taxon>Parmales</taxon>
        <taxon>Triparmaceae</taxon>
        <taxon>Tetraparma</taxon>
    </lineage>
</organism>
<feature type="coiled-coil region" evidence="1">
    <location>
        <begin position="657"/>
        <end position="749"/>
    </location>
</feature>
<dbReference type="SMART" id="SM00239">
    <property type="entry name" value="C2"/>
    <property type="match status" value="1"/>
</dbReference>
<dbReference type="CDD" id="cd20404">
    <property type="entry name" value="Tudor_Agenet_AtEML-like"/>
    <property type="match status" value="1"/>
</dbReference>
<dbReference type="Pfam" id="PF00168">
    <property type="entry name" value="C2"/>
    <property type="match status" value="1"/>
</dbReference>
<dbReference type="SUPFAM" id="SSF49562">
    <property type="entry name" value="C2 domain (Calcium/lipid-binding domain, CaLB)"/>
    <property type="match status" value="1"/>
</dbReference>
<reference evidence="4 5" key="1">
    <citation type="journal article" date="2023" name="Commun. Biol.">
        <title>Genome analysis of Parmales, the sister group of diatoms, reveals the evolutionary specialization of diatoms from phago-mixotrophs to photoautotrophs.</title>
        <authorList>
            <person name="Ban H."/>
            <person name="Sato S."/>
            <person name="Yoshikawa S."/>
            <person name="Yamada K."/>
            <person name="Nakamura Y."/>
            <person name="Ichinomiya M."/>
            <person name="Sato N."/>
            <person name="Blanc-Mathieu R."/>
            <person name="Endo H."/>
            <person name="Kuwata A."/>
            <person name="Ogata H."/>
        </authorList>
    </citation>
    <scope>NUCLEOTIDE SEQUENCE [LARGE SCALE GENOMIC DNA]</scope>
</reference>
<gene>
    <name evidence="4" type="ORF">TeGR_g13548</name>
</gene>
<dbReference type="PROSITE" id="PS50004">
    <property type="entry name" value="C2"/>
    <property type="match status" value="1"/>
</dbReference>
<feature type="compositionally biased region" description="Acidic residues" evidence="2">
    <location>
        <begin position="97"/>
        <end position="109"/>
    </location>
</feature>
<evidence type="ECO:0000259" key="3">
    <source>
        <dbReference type="PROSITE" id="PS50004"/>
    </source>
</evidence>
<feature type="region of interest" description="Disordered" evidence="2">
    <location>
        <begin position="176"/>
        <end position="217"/>
    </location>
</feature>
<evidence type="ECO:0000256" key="2">
    <source>
        <dbReference type="SAM" id="MobiDB-lite"/>
    </source>
</evidence>
<comment type="caution">
    <text evidence="4">The sequence shown here is derived from an EMBL/GenBank/DDBJ whole genome shotgun (WGS) entry which is preliminary data.</text>
</comment>
<keyword evidence="5" id="KW-1185">Reference proteome</keyword>
<dbReference type="InterPro" id="IPR000008">
    <property type="entry name" value="C2_dom"/>
</dbReference>
<dbReference type="Gene3D" id="2.60.40.150">
    <property type="entry name" value="C2 domain"/>
    <property type="match status" value="1"/>
</dbReference>
<dbReference type="Proteomes" id="UP001165060">
    <property type="component" value="Unassembled WGS sequence"/>
</dbReference>
<evidence type="ECO:0000313" key="5">
    <source>
        <dbReference type="Proteomes" id="UP001165060"/>
    </source>
</evidence>
<protein>
    <recommendedName>
        <fullName evidence="3">C2 domain-containing protein</fullName>
    </recommendedName>
</protein>
<feature type="compositionally biased region" description="Polar residues" evidence="2">
    <location>
        <begin position="198"/>
        <end position="207"/>
    </location>
</feature>
<evidence type="ECO:0000313" key="4">
    <source>
        <dbReference type="EMBL" id="GMI42440.1"/>
    </source>
</evidence>
<dbReference type="Gene3D" id="2.30.30.140">
    <property type="match status" value="1"/>
</dbReference>